<protein>
    <submittedName>
        <fullName evidence="2">Putative methyltransferase NSUN7</fullName>
    </submittedName>
</protein>
<evidence type="ECO:0000256" key="1">
    <source>
        <dbReference type="SAM" id="MobiDB-lite"/>
    </source>
</evidence>
<dbReference type="PANTHER" id="PTHR14663">
    <property type="entry name" value="METHYLTRANSFERASE NSUN7-RELATED"/>
    <property type="match status" value="1"/>
</dbReference>
<dbReference type="EMBL" id="LR788598">
    <property type="protein sequence ID" value="CAB3264460.1"/>
    <property type="molecule type" value="mRNA"/>
</dbReference>
<gene>
    <name evidence="2" type="primary">Nsun7</name>
</gene>
<feature type="compositionally biased region" description="Basic residues" evidence="1">
    <location>
        <begin position="710"/>
        <end position="723"/>
    </location>
</feature>
<dbReference type="AlphaFoldDB" id="A0A6F9DN48"/>
<feature type="compositionally biased region" description="Polar residues" evidence="1">
    <location>
        <begin position="793"/>
        <end position="811"/>
    </location>
</feature>
<dbReference type="GO" id="GO:0008168">
    <property type="term" value="F:methyltransferase activity"/>
    <property type="evidence" value="ECO:0007669"/>
    <property type="project" value="UniProtKB-KW"/>
</dbReference>
<dbReference type="InterPro" id="IPR029063">
    <property type="entry name" value="SAM-dependent_MTases_sf"/>
</dbReference>
<evidence type="ECO:0000313" key="2">
    <source>
        <dbReference type="EMBL" id="CAB3264460.1"/>
    </source>
</evidence>
<keyword evidence="2" id="KW-0489">Methyltransferase</keyword>
<feature type="region of interest" description="Disordered" evidence="1">
    <location>
        <begin position="35"/>
        <end position="63"/>
    </location>
</feature>
<proteinExistence type="evidence at transcript level"/>
<dbReference type="PANTHER" id="PTHR14663:SF2">
    <property type="entry name" value="METHYLTRANSFERASE NSUN7-RELATED"/>
    <property type="match status" value="1"/>
</dbReference>
<name>A0A6F9DN48_9ASCI</name>
<organism evidence="2">
    <name type="scientific">Phallusia mammillata</name>
    <dbReference type="NCBI Taxonomy" id="59560"/>
    <lineage>
        <taxon>Eukaryota</taxon>
        <taxon>Metazoa</taxon>
        <taxon>Chordata</taxon>
        <taxon>Tunicata</taxon>
        <taxon>Ascidiacea</taxon>
        <taxon>Phlebobranchia</taxon>
        <taxon>Ascidiidae</taxon>
        <taxon>Phallusia</taxon>
    </lineage>
</organism>
<feature type="region of interest" description="Disordered" evidence="1">
    <location>
        <begin position="708"/>
        <end position="736"/>
    </location>
</feature>
<feature type="region of interest" description="Disordered" evidence="1">
    <location>
        <begin position="793"/>
        <end position="828"/>
    </location>
</feature>
<keyword evidence="2" id="KW-0808">Transferase</keyword>
<sequence>MTSHQLDYCDVCLLLRIVLVPERGSYYVWSRSTKSHRGIDSNRNPSSSSILKSGKNNTDGVSSSSNSLIYSAESLKNKVLWPSDKQRIHHSDTAVVNTPFGKMPQWMTMQGMEYQRRARSIPDFLSGADYGYQHQVYVSAAEIFERLAVRKVSGECLVQYTPLELLPGPPLFETKKIKRQAYELAYETLKYQELLEEILIDSGHFFAHPTADDTTALVVVMLYDFLKRKWAPRCRIVGERLIKDVTDVEDGIMDNRIRLAAALARCRVKNQSLSIDYILPEVVRQQEKCASSLPQYSWVNTAKTSVDQVLKSLQDNHYVEVTDELPPRGKFYKVDTHCEDVLSFPRDQKEVLKHLDIHSKGMIVLQDKTSSLAARSVAAMLTEDDECDLIHTDVLAGLTTAHLAVYLHNVTKKRMEAKELMYGSHITRFRASVSSNETESEESSDEGMRRPTVFAFGVRSESHREQLNHLLKQLGLKNVKLLSEKFENVDTKRDPRFGAVKIILVTPQCTRTAVANPIDFMLNEGDSENYAVLRDLSHGERHNNATESARSHVESLKVALKVPSVQAVVYTTRSVHPAENEQAVNSAIKWQRETGEGSKPFRLCPPTLPLTSNDIKEGEKEVTVVRGYKSQSLKHNFLRMKQSPDMNGCFIAVLTRQIDTTDSATVKDILKRAALQGLIMPVSTKKEPDEKTPQQVVETVVEPRPVEKVQRRKSKVAFGKKTKPSSGTNVSRSRKSVPKVVESVDVEQMLENYKKEAALKAIKSGEVNQVNINIEFHNETSLRFSEASISGNFPDQSLSNKSSAVNTQMNTDVERMLQELSSPKGGRT</sequence>
<dbReference type="InterPro" id="IPR042620">
    <property type="entry name" value="NSUN7"/>
</dbReference>
<feature type="compositionally biased region" description="Polar residues" evidence="1">
    <location>
        <begin position="41"/>
        <end position="63"/>
    </location>
</feature>
<accession>A0A6F9DN48</accession>
<reference evidence="2" key="1">
    <citation type="submission" date="2020-04" db="EMBL/GenBank/DDBJ databases">
        <authorList>
            <person name="Neveu A P."/>
        </authorList>
    </citation>
    <scope>NUCLEOTIDE SEQUENCE</scope>
    <source>
        <tissue evidence="2">Whole embryo</tissue>
    </source>
</reference>
<dbReference type="GO" id="GO:0032259">
    <property type="term" value="P:methylation"/>
    <property type="evidence" value="ECO:0007669"/>
    <property type="project" value="UniProtKB-KW"/>
</dbReference>
<dbReference type="Gene3D" id="3.40.50.150">
    <property type="entry name" value="Vaccinia Virus protein VP39"/>
    <property type="match status" value="1"/>
</dbReference>
<dbReference type="Gene3D" id="3.30.70.1170">
    <property type="entry name" value="Sun protein, domain 3"/>
    <property type="match status" value="1"/>
</dbReference>